<proteinExistence type="predicted"/>
<dbReference type="KEGG" id="mis:MICPUN_109656"/>
<dbReference type="AlphaFoldDB" id="C1EJF9"/>
<feature type="region of interest" description="Disordered" evidence="1">
    <location>
        <begin position="53"/>
        <end position="102"/>
    </location>
</feature>
<dbReference type="GeneID" id="8249708"/>
<dbReference type="EMBL" id="CP001334">
    <property type="protein sequence ID" value="ACO68177.1"/>
    <property type="molecule type" value="Genomic_DNA"/>
</dbReference>
<dbReference type="RefSeq" id="XP_002506919.1">
    <property type="nucleotide sequence ID" value="XM_002506873.1"/>
</dbReference>
<evidence type="ECO:0000256" key="1">
    <source>
        <dbReference type="SAM" id="MobiDB-lite"/>
    </source>
</evidence>
<protein>
    <recommendedName>
        <fullName evidence="4">Transposase</fullName>
    </recommendedName>
</protein>
<dbReference type="Proteomes" id="UP000002009">
    <property type="component" value="Chromosome 16"/>
</dbReference>
<dbReference type="InParanoid" id="C1EJF9"/>
<keyword evidence="3" id="KW-1185">Reference proteome</keyword>
<accession>C1EJF9</accession>
<evidence type="ECO:0000313" key="2">
    <source>
        <dbReference type="EMBL" id="ACO68177.1"/>
    </source>
</evidence>
<sequence length="102" mass="10843">MSKHREDVKEKIIVDLSASNERLETENRKLKVAAIGMMAQLRELGHPADASELNISGMGLWTGGDDAGTETDKGGGSQPRKAGPKAKKPASDGGGTETERRL</sequence>
<evidence type="ECO:0000313" key="3">
    <source>
        <dbReference type="Proteomes" id="UP000002009"/>
    </source>
</evidence>
<name>C1EJF9_MICCC</name>
<evidence type="ECO:0008006" key="4">
    <source>
        <dbReference type="Google" id="ProtNLM"/>
    </source>
</evidence>
<dbReference type="OrthoDB" id="2020896at2759"/>
<reference evidence="2 3" key="1">
    <citation type="journal article" date="2009" name="Science">
        <title>Green evolution and dynamic adaptations revealed by genomes of the marine picoeukaryotes Micromonas.</title>
        <authorList>
            <person name="Worden A.Z."/>
            <person name="Lee J.H."/>
            <person name="Mock T."/>
            <person name="Rouze P."/>
            <person name="Simmons M.P."/>
            <person name="Aerts A.L."/>
            <person name="Allen A.E."/>
            <person name="Cuvelier M.L."/>
            <person name="Derelle E."/>
            <person name="Everett M.V."/>
            <person name="Foulon E."/>
            <person name="Grimwood J."/>
            <person name="Gundlach H."/>
            <person name="Henrissat B."/>
            <person name="Napoli C."/>
            <person name="McDonald S.M."/>
            <person name="Parker M.S."/>
            <person name="Rombauts S."/>
            <person name="Salamov A."/>
            <person name="Von Dassow P."/>
            <person name="Badger J.H."/>
            <person name="Coutinho P.M."/>
            <person name="Demir E."/>
            <person name="Dubchak I."/>
            <person name="Gentemann C."/>
            <person name="Eikrem W."/>
            <person name="Gready J.E."/>
            <person name="John U."/>
            <person name="Lanier W."/>
            <person name="Lindquist E.A."/>
            <person name="Lucas S."/>
            <person name="Mayer K.F."/>
            <person name="Moreau H."/>
            <person name="Not F."/>
            <person name="Otillar R."/>
            <person name="Panaud O."/>
            <person name="Pangilinan J."/>
            <person name="Paulsen I."/>
            <person name="Piegu B."/>
            <person name="Poliakov A."/>
            <person name="Robbens S."/>
            <person name="Schmutz J."/>
            <person name="Toulza E."/>
            <person name="Wyss T."/>
            <person name="Zelensky A."/>
            <person name="Zhou K."/>
            <person name="Armbrust E.V."/>
            <person name="Bhattacharya D."/>
            <person name="Goodenough U.W."/>
            <person name="Van de Peer Y."/>
            <person name="Grigoriev I.V."/>
        </authorList>
    </citation>
    <scope>NUCLEOTIDE SEQUENCE [LARGE SCALE GENOMIC DNA]</scope>
    <source>
        <strain evidence="3">RCC299 / NOUM17</strain>
    </source>
</reference>
<feature type="non-terminal residue" evidence="2">
    <location>
        <position position="102"/>
    </location>
</feature>
<organism evidence="2 3">
    <name type="scientific">Micromonas commoda (strain RCC299 / NOUM17 / CCMP2709)</name>
    <name type="common">Picoplanktonic green alga</name>
    <dbReference type="NCBI Taxonomy" id="296587"/>
    <lineage>
        <taxon>Eukaryota</taxon>
        <taxon>Viridiplantae</taxon>
        <taxon>Chlorophyta</taxon>
        <taxon>Mamiellophyceae</taxon>
        <taxon>Mamiellales</taxon>
        <taxon>Mamiellaceae</taxon>
        <taxon>Micromonas</taxon>
    </lineage>
</organism>
<gene>
    <name evidence="2" type="ORF">MICPUN_109656</name>
</gene>